<gene>
    <name evidence="2" type="ORF">CYMTET_7112</name>
</gene>
<name>A0AAE0LHE2_9CHLO</name>
<proteinExistence type="predicted"/>
<accession>A0AAE0LHE2</accession>
<sequence length="67" mass="7840">MRTLCQLDTPTQRNTHLCDVPLHELVVFLREQFELFISPLEYHHEQVQHRGESGKLWEPTGDSPGNK</sequence>
<feature type="non-terminal residue" evidence="2">
    <location>
        <position position="67"/>
    </location>
</feature>
<reference evidence="2 3" key="1">
    <citation type="journal article" date="2015" name="Genome Biol. Evol.">
        <title>Comparative Genomics of a Bacterivorous Green Alga Reveals Evolutionary Causalities and Consequences of Phago-Mixotrophic Mode of Nutrition.</title>
        <authorList>
            <person name="Burns J.A."/>
            <person name="Paasch A."/>
            <person name="Narechania A."/>
            <person name="Kim E."/>
        </authorList>
    </citation>
    <scope>NUCLEOTIDE SEQUENCE [LARGE SCALE GENOMIC DNA]</scope>
    <source>
        <strain evidence="2 3">PLY_AMNH</strain>
    </source>
</reference>
<dbReference type="AlphaFoldDB" id="A0AAE0LHE2"/>
<organism evidence="2 3">
    <name type="scientific">Cymbomonas tetramitiformis</name>
    <dbReference type="NCBI Taxonomy" id="36881"/>
    <lineage>
        <taxon>Eukaryota</taxon>
        <taxon>Viridiplantae</taxon>
        <taxon>Chlorophyta</taxon>
        <taxon>Pyramimonadophyceae</taxon>
        <taxon>Pyramimonadales</taxon>
        <taxon>Pyramimonadaceae</taxon>
        <taxon>Cymbomonas</taxon>
    </lineage>
</organism>
<protein>
    <submittedName>
        <fullName evidence="2">Uncharacterized protein</fullName>
    </submittedName>
</protein>
<evidence type="ECO:0000313" key="2">
    <source>
        <dbReference type="EMBL" id="KAK3285272.1"/>
    </source>
</evidence>
<evidence type="ECO:0000256" key="1">
    <source>
        <dbReference type="SAM" id="MobiDB-lite"/>
    </source>
</evidence>
<evidence type="ECO:0000313" key="3">
    <source>
        <dbReference type="Proteomes" id="UP001190700"/>
    </source>
</evidence>
<comment type="caution">
    <text evidence="2">The sequence shown here is derived from an EMBL/GenBank/DDBJ whole genome shotgun (WGS) entry which is preliminary data.</text>
</comment>
<dbReference type="EMBL" id="LGRX02001891">
    <property type="protein sequence ID" value="KAK3285272.1"/>
    <property type="molecule type" value="Genomic_DNA"/>
</dbReference>
<dbReference type="Proteomes" id="UP001190700">
    <property type="component" value="Unassembled WGS sequence"/>
</dbReference>
<feature type="region of interest" description="Disordered" evidence="1">
    <location>
        <begin position="48"/>
        <end position="67"/>
    </location>
</feature>
<keyword evidence="3" id="KW-1185">Reference proteome</keyword>